<evidence type="ECO:0000256" key="3">
    <source>
        <dbReference type="ARBA" id="ARBA00013085"/>
    </source>
</evidence>
<evidence type="ECO:0000256" key="6">
    <source>
        <dbReference type="ARBA" id="ARBA00023102"/>
    </source>
</evidence>
<sequence length="289" mass="33325">MEKSWANYHGHSFYCDGQGVPEDYVLKAIELGMNTIGVSSHAPVPFTTDWNMLSEKLPVYIKDLADLKVKYKNQINLLSAMEVDYIPSVAGPHHPRIPNASLDYTVGSVHFVDAFEDDAPFSIDDATPRFVKGMDEIFGGDIRKIIKRYFDLQKEMLEKDPPKILGHPDKIRMHNRNRFFFDETADWYLEEVRSTLKLAAEKEVIVEINTKYFEAAEYTFPSSTHFKWMAQNKIPVTLNSDAHKPENLLSGFMEVAELLLENNIKHLWQYNNQAGDFVPKNFEKDGIEW</sequence>
<keyword evidence="6 8" id="KW-0368">Histidine biosynthesis</keyword>
<evidence type="ECO:0000256" key="8">
    <source>
        <dbReference type="RuleBase" id="RU366003"/>
    </source>
</evidence>
<dbReference type="UniPathway" id="UPA00031">
    <property type="reaction ID" value="UER00013"/>
</dbReference>
<dbReference type="InterPro" id="IPR010140">
    <property type="entry name" value="Histidinol_P_phosphatase_HisJ"/>
</dbReference>
<evidence type="ECO:0000256" key="1">
    <source>
        <dbReference type="ARBA" id="ARBA00004970"/>
    </source>
</evidence>
<keyword evidence="4 8" id="KW-0028">Amino-acid biosynthesis</keyword>
<dbReference type="GO" id="GO:0000105">
    <property type="term" value="P:L-histidine biosynthetic process"/>
    <property type="evidence" value="ECO:0007669"/>
    <property type="project" value="UniProtKB-UniRule"/>
</dbReference>
<proteinExistence type="inferred from homology"/>
<dbReference type="GO" id="GO:0005737">
    <property type="term" value="C:cytoplasm"/>
    <property type="evidence" value="ECO:0007669"/>
    <property type="project" value="TreeGrafter"/>
</dbReference>
<feature type="domain" description="PHP" evidence="9">
    <location>
        <begin position="8"/>
        <end position="210"/>
    </location>
</feature>
<reference evidence="10 11" key="1">
    <citation type="submission" date="2018-07" db="EMBL/GenBank/DDBJ databases">
        <title>Freshwater and sediment microbial communities from various areas in North America, analyzing microbe dynamics in response to fracking.</title>
        <authorList>
            <person name="Lamendella R."/>
        </authorList>
    </citation>
    <scope>NUCLEOTIDE SEQUENCE [LARGE SCALE GENOMIC DNA]</scope>
    <source>
        <strain evidence="10 11">160A</strain>
    </source>
</reference>
<comment type="caution">
    <text evidence="10">The sequence shown here is derived from an EMBL/GenBank/DDBJ whole genome shotgun (WGS) entry which is preliminary data.</text>
</comment>
<dbReference type="Pfam" id="PF02811">
    <property type="entry name" value="PHP"/>
    <property type="match status" value="1"/>
</dbReference>
<name>A0A368VBJ0_9BACT</name>
<protein>
    <recommendedName>
        <fullName evidence="3 8">Histidinol-phosphatase</fullName>
        <shortName evidence="8">HolPase</shortName>
        <ecNumber evidence="3 8">3.1.3.15</ecNumber>
    </recommendedName>
</protein>
<dbReference type="EC" id="3.1.3.15" evidence="3 8"/>
<comment type="catalytic activity">
    <reaction evidence="7 8">
        <text>L-histidinol phosphate + H2O = L-histidinol + phosphate</text>
        <dbReference type="Rhea" id="RHEA:14465"/>
        <dbReference type="ChEBI" id="CHEBI:15377"/>
        <dbReference type="ChEBI" id="CHEBI:43474"/>
        <dbReference type="ChEBI" id="CHEBI:57699"/>
        <dbReference type="ChEBI" id="CHEBI:57980"/>
        <dbReference type="EC" id="3.1.3.15"/>
    </reaction>
</comment>
<comment type="pathway">
    <text evidence="1 8">Amino-acid biosynthesis; L-histidine biosynthesis; L-histidine from 5-phospho-alpha-D-ribose 1-diphosphate: step 8/9.</text>
</comment>
<dbReference type="GO" id="GO:0004401">
    <property type="term" value="F:histidinol-phosphatase activity"/>
    <property type="evidence" value="ECO:0007669"/>
    <property type="project" value="UniProtKB-UniRule"/>
</dbReference>
<evidence type="ECO:0000256" key="4">
    <source>
        <dbReference type="ARBA" id="ARBA00022605"/>
    </source>
</evidence>
<dbReference type="Proteomes" id="UP000252733">
    <property type="component" value="Unassembled WGS sequence"/>
</dbReference>
<gene>
    <name evidence="10" type="ORF">DFO77_10394</name>
</gene>
<evidence type="ECO:0000313" key="11">
    <source>
        <dbReference type="Proteomes" id="UP000252733"/>
    </source>
</evidence>
<dbReference type="Gene3D" id="3.20.20.140">
    <property type="entry name" value="Metal-dependent hydrolases"/>
    <property type="match status" value="1"/>
</dbReference>
<dbReference type="InterPro" id="IPR016195">
    <property type="entry name" value="Pol/histidinol_Pase-like"/>
</dbReference>
<comment type="similarity">
    <text evidence="2 8">Belongs to the PHP hydrolase family. HisK subfamily.</text>
</comment>
<dbReference type="AlphaFoldDB" id="A0A368VBJ0"/>
<evidence type="ECO:0000259" key="9">
    <source>
        <dbReference type="Pfam" id="PF02811"/>
    </source>
</evidence>
<dbReference type="PANTHER" id="PTHR21039">
    <property type="entry name" value="HISTIDINOL PHOSPHATASE-RELATED"/>
    <property type="match status" value="1"/>
</dbReference>
<accession>A0A368VBJ0</accession>
<dbReference type="PANTHER" id="PTHR21039:SF0">
    <property type="entry name" value="HISTIDINOL-PHOSPHATASE"/>
    <property type="match status" value="1"/>
</dbReference>
<dbReference type="NCBIfam" id="TIGR01856">
    <property type="entry name" value="hisJ_fam"/>
    <property type="match status" value="1"/>
</dbReference>
<keyword evidence="5 8" id="KW-0378">Hydrolase</keyword>
<organism evidence="10 11">
    <name type="scientific">Marinilabilia salmonicolor</name>
    <dbReference type="NCBI Taxonomy" id="989"/>
    <lineage>
        <taxon>Bacteria</taxon>
        <taxon>Pseudomonadati</taxon>
        <taxon>Bacteroidota</taxon>
        <taxon>Bacteroidia</taxon>
        <taxon>Marinilabiliales</taxon>
        <taxon>Marinilabiliaceae</taxon>
        <taxon>Marinilabilia</taxon>
    </lineage>
</organism>
<dbReference type="SUPFAM" id="SSF89550">
    <property type="entry name" value="PHP domain-like"/>
    <property type="match status" value="1"/>
</dbReference>
<dbReference type="CDD" id="cd12110">
    <property type="entry name" value="PHP_HisPPase_Hisj_like"/>
    <property type="match status" value="1"/>
</dbReference>
<evidence type="ECO:0000313" key="10">
    <source>
        <dbReference type="EMBL" id="RCW38627.1"/>
    </source>
</evidence>
<dbReference type="RefSeq" id="WP_114436406.1">
    <property type="nucleotide sequence ID" value="NZ_QPIZ01000003.1"/>
</dbReference>
<evidence type="ECO:0000256" key="5">
    <source>
        <dbReference type="ARBA" id="ARBA00022801"/>
    </source>
</evidence>
<evidence type="ECO:0000256" key="7">
    <source>
        <dbReference type="ARBA" id="ARBA00049158"/>
    </source>
</evidence>
<keyword evidence="11" id="KW-1185">Reference proteome</keyword>
<evidence type="ECO:0000256" key="2">
    <source>
        <dbReference type="ARBA" id="ARBA00009152"/>
    </source>
</evidence>
<dbReference type="EMBL" id="QPIZ01000003">
    <property type="protein sequence ID" value="RCW38627.1"/>
    <property type="molecule type" value="Genomic_DNA"/>
</dbReference>
<dbReference type="InterPro" id="IPR004013">
    <property type="entry name" value="PHP_dom"/>
</dbReference>